<dbReference type="GO" id="GO:0008897">
    <property type="term" value="F:holo-[acyl-carrier-protein] synthase activity"/>
    <property type="evidence" value="ECO:0007669"/>
    <property type="project" value="InterPro"/>
</dbReference>
<dbReference type="SUPFAM" id="SSF56214">
    <property type="entry name" value="4'-phosphopantetheinyl transferase"/>
    <property type="match status" value="2"/>
</dbReference>
<evidence type="ECO:0000256" key="1">
    <source>
        <dbReference type="ARBA" id="ARBA00010990"/>
    </source>
</evidence>
<keyword evidence="3" id="KW-0472">Membrane</keyword>
<feature type="domain" description="4'-phosphopantetheinyl transferase" evidence="4">
    <location>
        <begin position="140"/>
        <end position="215"/>
    </location>
</feature>
<dbReference type="InterPro" id="IPR055066">
    <property type="entry name" value="AASDHPPT_N"/>
</dbReference>
<dbReference type="AlphaFoldDB" id="A0A1W1I8N4"/>
<dbReference type="Proteomes" id="UP000192042">
    <property type="component" value="Chromosome I"/>
</dbReference>
<proteinExistence type="inferred from homology"/>
<reference evidence="6 7" key="1">
    <citation type="submission" date="2017-03" db="EMBL/GenBank/DDBJ databases">
        <authorList>
            <person name="Afonso C.L."/>
            <person name="Miller P.J."/>
            <person name="Scott M.A."/>
            <person name="Spackman E."/>
            <person name="Goraichik I."/>
            <person name="Dimitrov K.M."/>
            <person name="Suarez D.L."/>
            <person name="Swayne D.E."/>
        </authorList>
    </citation>
    <scope>NUCLEOTIDE SEQUENCE [LARGE SCALE GENOMIC DNA]</scope>
    <source>
        <strain evidence="6">Genome sequencing of Nitrospira japonica strain NJ11</strain>
    </source>
</reference>
<feature type="transmembrane region" description="Helical" evidence="3">
    <location>
        <begin position="230"/>
        <end position="253"/>
    </location>
</feature>
<dbReference type="InterPro" id="IPR050559">
    <property type="entry name" value="P-Pant_transferase_sf"/>
</dbReference>
<dbReference type="EMBL" id="LT828648">
    <property type="protein sequence ID" value="SLM49153.1"/>
    <property type="molecule type" value="Genomic_DNA"/>
</dbReference>
<dbReference type="PANTHER" id="PTHR12215">
    <property type="entry name" value="PHOSPHOPANTETHEINE TRANSFERASE"/>
    <property type="match status" value="1"/>
</dbReference>
<feature type="domain" description="4'-phosphopantetheinyl transferase N-terminal" evidence="5">
    <location>
        <begin position="52"/>
        <end position="131"/>
    </location>
</feature>
<dbReference type="Pfam" id="PF01648">
    <property type="entry name" value="ACPS"/>
    <property type="match status" value="1"/>
</dbReference>
<keyword evidence="3" id="KW-0812">Transmembrane</keyword>
<evidence type="ECO:0000313" key="6">
    <source>
        <dbReference type="EMBL" id="SLM49153.1"/>
    </source>
</evidence>
<sequence>MNGYQPVPFPAIPLTSPSRLLDMLGGSLELEDGAIHVWQCSLDEADPCHDRLSAYLDAEERSRASRFVHERDRRRFVLAHGCLRVLLARYAGPSPAALSFGRSREGKPVLAREAGPAAIAFNLSHSHGRMLLAVSRHREVGADLELMREDVEALKLAERFYTRNEYAALTAQPSAQHTLCFFQYWVAKEAVLKGQGKGIPSLGECEIDLGSQERQIEVRILPGSNMDKGWYVQWLSCGLGWSAAVAFYGTAVLRGMPE</sequence>
<gene>
    <name evidence="6" type="ORF">NSJP_2986</name>
</gene>
<comment type="similarity">
    <text evidence="1">Belongs to the P-Pant transferase superfamily. Gsp/Sfp/HetI/AcpT family.</text>
</comment>
<dbReference type="STRING" id="1325564.NSJP_2986"/>
<dbReference type="InterPro" id="IPR008278">
    <property type="entry name" value="4-PPantetheinyl_Trfase_dom"/>
</dbReference>
<dbReference type="Pfam" id="PF22624">
    <property type="entry name" value="AASDHPPT_N"/>
    <property type="match status" value="1"/>
</dbReference>
<dbReference type="PANTHER" id="PTHR12215:SF10">
    <property type="entry name" value="L-AMINOADIPATE-SEMIALDEHYDE DEHYDROGENASE-PHOSPHOPANTETHEINYL TRANSFERASE"/>
    <property type="match status" value="1"/>
</dbReference>
<evidence type="ECO:0000259" key="4">
    <source>
        <dbReference type="Pfam" id="PF01648"/>
    </source>
</evidence>
<evidence type="ECO:0000256" key="2">
    <source>
        <dbReference type="ARBA" id="ARBA00022679"/>
    </source>
</evidence>
<keyword evidence="7" id="KW-1185">Reference proteome</keyword>
<name>A0A1W1I8N4_9BACT</name>
<evidence type="ECO:0000313" key="7">
    <source>
        <dbReference type="Proteomes" id="UP000192042"/>
    </source>
</evidence>
<evidence type="ECO:0000259" key="5">
    <source>
        <dbReference type="Pfam" id="PF22624"/>
    </source>
</evidence>
<evidence type="ECO:0000256" key="3">
    <source>
        <dbReference type="SAM" id="Phobius"/>
    </source>
</evidence>
<dbReference type="Gene3D" id="3.90.470.20">
    <property type="entry name" value="4'-phosphopantetheinyl transferase domain"/>
    <property type="match status" value="2"/>
</dbReference>
<dbReference type="OrthoDB" id="9808281at2"/>
<dbReference type="KEGG" id="nja:NSJP_2986"/>
<organism evidence="6 7">
    <name type="scientific">Nitrospira japonica</name>
    <dbReference type="NCBI Taxonomy" id="1325564"/>
    <lineage>
        <taxon>Bacteria</taxon>
        <taxon>Pseudomonadati</taxon>
        <taxon>Nitrospirota</taxon>
        <taxon>Nitrospiria</taxon>
        <taxon>Nitrospirales</taxon>
        <taxon>Nitrospiraceae</taxon>
        <taxon>Nitrospira</taxon>
    </lineage>
</organism>
<keyword evidence="2 6" id="KW-0808">Transferase</keyword>
<dbReference type="GO" id="GO:0000287">
    <property type="term" value="F:magnesium ion binding"/>
    <property type="evidence" value="ECO:0007669"/>
    <property type="project" value="InterPro"/>
</dbReference>
<dbReference type="GO" id="GO:0005829">
    <property type="term" value="C:cytosol"/>
    <property type="evidence" value="ECO:0007669"/>
    <property type="project" value="TreeGrafter"/>
</dbReference>
<dbReference type="InterPro" id="IPR037143">
    <property type="entry name" value="4-PPantetheinyl_Trfase_dom_sf"/>
</dbReference>
<keyword evidence="3" id="KW-1133">Transmembrane helix</keyword>
<protein>
    <submittedName>
        <fullName evidence="6">Putative 4'-phosphopantetheinyl transferase</fullName>
    </submittedName>
</protein>
<dbReference type="GO" id="GO:0019878">
    <property type="term" value="P:lysine biosynthetic process via aminoadipic acid"/>
    <property type="evidence" value="ECO:0007669"/>
    <property type="project" value="TreeGrafter"/>
</dbReference>
<dbReference type="RefSeq" id="WP_080887432.1">
    <property type="nucleotide sequence ID" value="NZ_LT828648.1"/>
</dbReference>
<accession>A0A1W1I8N4</accession>